<dbReference type="PANTHER" id="PTHR43194">
    <property type="entry name" value="HYDROLASE ALPHA/BETA FOLD FAMILY"/>
    <property type="match status" value="1"/>
</dbReference>
<dbReference type="GO" id="GO:0003824">
    <property type="term" value="F:catalytic activity"/>
    <property type="evidence" value="ECO:0007669"/>
    <property type="project" value="InterPro"/>
</dbReference>
<dbReference type="Gene3D" id="3.40.50.1820">
    <property type="entry name" value="alpha/beta hydrolase"/>
    <property type="match status" value="1"/>
</dbReference>
<dbReference type="InterPro" id="IPR000639">
    <property type="entry name" value="Epox_hydrolase-like"/>
</dbReference>
<proteinExistence type="predicted"/>
<evidence type="ECO:0000313" key="1">
    <source>
        <dbReference type="EMBL" id="TYQ05009.1"/>
    </source>
</evidence>
<gene>
    <name evidence="1" type="ORF">FNL38_103360</name>
</gene>
<dbReference type="EMBL" id="VNIQ01000003">
    <property type="protein sequence ID" value="TYQ05009.1"/>
    <property type="molecule type" value="Genomic_DNA"/>
</dbReference>
<sequence length="266" mass="28183">MTAAYTGTIDYTVHGSGTTTVFMLHGAYGDGSYFADTATVLADAGYRVVVWNCPGYGMTPPAQTPSITTFSAAATSLVQSEATAVNVLLGHSMGALIAPLTANNEPLVAAVVLSGASAGFASRTPEDQKRYLAERLEPIENGQTVAEYVRPLLDSMMGPSASGPLVDKVREAILAMRTETFADSIRAIASYDGREALDNLAVPTLLLAGTVDTACPVAGMRAMAERIEDSEIHELEGVGHYGFAERPDEFHGHLLDFLGRRLPKEN</sequence>
<dbReference type="SUPFAM" id="SSF53474">
    <property type="entry name" value="alpha/beta-Hydrolases"/>
    <property type="match status" value="1"/>
</dbReference>
<dbReference type="PANTHER" id="PTHR43194:SF2">
    <property type="entry name" value="PEROXISOMAL MEMBRANE PROTEIN LPX1"/>
    <property type="match status" value="1"/>
</dbReference>
<reference evidence="1" key="1">
    <citation type="submission" date="2019-07" db="EMBL/GenBank/DDBJ databases">
        <title>Genomic Encyclopedia of Type Strains, Phase IV (KMG-IV): sequencing the most valuable type-strain genomes for metagenomic binning, comparative biology and taxonomic classification.</title>
        <authorList>
            <person name="Goeker M."/>
        </authorList>
    </citation>
    <scope>NUCLEOTIDE SEQUENCE</scope>
    <source>
        <strain evidence="1">DSM 44596</strain>
    </source>
</reference>
<name>A0A652YRC5_NOCGL</name>
<protein>
    <submittedName>
        <fullName evidence="1">Pimeloyl-ACP methyl ester carboxylesterase</fullName>
    </submittedName>
</protein>
<dbReference type="InterPro" id="IPR029058">
    <property type="entry name" value="AB_hydrolase_fold"/>
</dbReference>
<comment type="caution">
    <text evidence="1">The sequence shown here is derived from an EMBL/GenBank/DDBJ whole genome shotgun (WGS) entry which is preliminary data.</text>
</comment>
<dbReference type="PRINTS" id="PR00412">
    <property type="entry name" value="EPOXHYDRLASE"/>
</dbReference>
<accession>A0A652YRC5</accession>
<organism evidence="1">
    <name type="scientific">Nocardia globerula</name>
    <dbReference type="NCBI Taxonomy" id="1818"/>
    <lineage>
        <taxon>Bacteria</taxon>
        <taxon>Bacillati</taxon>
        <taxon>Actinomycetota</taxon>
        <taxon>Actinomycetes</taxon>
        <taxon>Mycobacteriales</taxon>
        <taxon>Nocardiaceae</taxon>
        <taxon>Nocardia</taxon>
    </lineage>
</organism>
<dbReference type="Pfam" id="PF12697">
    <property type="entry name" value="Abhydrolase_6"/>
    <property type="match status" value="1"/>
</dbReference>
<dbReference type="PRINTS" id="PR00111">
    <property type="entry name" value="ABHYDROLASE"/>
</dbReference>
<dbReference type="InterPro" id="IPR000073">
    <property type="entry name" value="AB_hydrolase_1"/>
</dbReference>
<dbReference type="AlphaFoldDB" id="A0A652YRC5"/>
<dbReference type="InterPro" id="IPR050228">
    <property type="entry name" value="Carboxylesterase_BioH"/>
</dbReference>